<gene>
    <name evidence="2" type="primary">ORF116469</name>
    <name evidence="3" type="synonym">ORF116499</name>
</gene>
<proteinExistence type="predicted"/>
<dbReference type="EMBL" id="HACG01032751">
    <property type="protein sequence ID" value="CEK79616.1"/>
    <property type="molecule type" value="Transcribed_RNA"/>
</dbReference>
<dbReference type="EMBL" id="HACG01032748">
    <property type="protein sequence ID" value="CEK79613.1"/>
    <property type="molecule type" value="Transcribed_RNA"/>
</dbReference>
<accession>A0A0B7AFR0</accession>
<protein>
    <submittedName>
        <fullName evidence="2">Uncharacterized protein</fullName>
    </submittedName>
</protein>
<dbReference type="AlphaFoldDB" id="A0A0B7AFR0"/>
<sequence length="95" mass="9242">MLKFPIIAGGIPLANPGGGIEKFGRGKFGGGISGLIPWDIPGCTIPGPMPGPTGTMPGPPGPMTEPPGNMACPPGPMPGKVAPMPPGPLGPMPPG</sequence>
<feature type="non-terminal residue" evidence="2">
    <location>
        <position position="95"/>
    </location>
</feature>
<organism evidence="2">
    <name type="scientific">Arion vulgaris</name>
    <dbReference type="NCBI Taxonomy" id="1028688"/>
    <lineage>
        <taxon>Eukaryota</taxon>
        <taxon>Metazoa</taxon>
        <taxon>Spiralia</taxon>
        <taxon>Lophotrochozoa</taxon>
        <taxon>Mollusca</taxon>
        <taxon>Gastropoda</taxon>
        <taxon>Heterobranchia</taxon>
        <taxon>Euthyneura</taxon>
        <taxon>Panpulmonata</taxon>
        <taxon>Eupulmonata</taxon>
        <taxon>Stylommatophora</taxon>
        <taxon>Helicina</taxon>
        <taxon>Arionoidea</taxon>
        <taxon>Arionidae</taxon>
        <taxon>Arion</taxon>
    </lineage>
</organism>
<reference evidence="2" key="1">
    <citation type="submission" date="2014-12" db="EMBL/GenBank/DDBJ databases">
        <title>Insight into the proteome of Arion vulgaris.</title>
        <authorList>
            <person name="Aradska J."/>
            <person name="Bulat T."/>
            <person name="Smidak R."/>
            <person name="Sarate P."/>
            <person name="Gangsoo J."/>
            <person name="Sialana F."/>
            <person name="Bilban M."/>
            <person name="Lubec G."/>
        </authorList>
    </citation>
    <scope>NUCLEOTIDE SEQUENCE</scope>
    <source>
        <tissue evidence="2">Skin</tissue>
    </source>
</reference>
<evidence type="ECO:0000256" key="1">
    <source>
        <dbReference type="SAM" id="MobiDB-lite"/>
    </source>
</evidence>
<evidence type="ECO:0000313" key="2">
    <source>
        <dbReference type="EMBL" id="CEK79613.1"/>
    </source>
</evidence>
<feature type="compositionally biased region" description="Pro residues" evidence="1">
    <location>
        <begin position="47"/>
        <end position="65"/>
    </location>
</feature>
<feature type="compositionally biased region" description="Pro residues" evidence="1">
    <location>
        <begin position="73"/>
        <end position="95"/>
    </location>
</feature>
<name>A0A0B7AFR0_9EUPU</name>
<evidence type="ECO:0000313" key="3">
    <source>
        <dbReference type="EMBL" id="CEK79616.1"/>
    </source>
</evidence>
<feature type="region of interest" description="Disordered" evidence="1">
    <location>
        <begin position="44"/>
        <end position="95"/>
    </location>
</feature>